<evidence type="ECO:0008006" key="3">
    <source>
        <dbReference type="Google" id="ProtNLM"/>
    </source>
</evidence>
<sequence>MTQLRIYITQTQTKQSCLAEALGISRGYLSELVGGTKRPGLDLACAIERITKGAVPVACWVTSKELGAEVLAQEEKGAA</sequence>
<dbReference type="RefSeq" id="WP_119001637.1">
    <property type="nucleotide sequence ID" value="NZ_QWGP01000064.1"/>
</dbReference>
<dbReference type="GO" id="GO:0003677">
    <property type="term" value="F:DNA binding"/>
    <property type="evidence" value="ECO:0007669"/>
    <property type="project" value="InterPro"/>
</dbReference>
<name>A0AAX1UEB4_CERSP</name>
<comment type="caution">
    <text evidence="1">The sequence shown here is derived from an EMBL/GenBank/DDBJ whole genome shotgun (WGS) entry which is preliminary data.</text>
</comment>
<protein>
    <recommendedName>
        <fullName evidence="3">HTH cro/C1-type domain-containing protein</fullName>
    </recommendedName>
</protein>
<reference evidence="1 2" key="1">
    <citation type="submission" date="2018-08" db="EMBL/GenBank/DDBJ databases">
        <title>Draft genome sequence of Rhodobacter sphaeroides FY.</title>
        <authorList>
            <person name="Rayyan A."/>
            <person name="Meyer T.E."/>
            <person name="Kyndt J.A."/>
        </authorList>
    </citation>
    <scope>NUCLEOTIDE SEQUENCE [LARGE SCALE GENOMIC DNA]</scope>
    <source>
        <strain evidence="1 2">FY</strain>
    </source>
</reference>
<dbReference type="InterPro" id="IPR010982">
    <property type="entry name" value="Lambda_DNA-bd_dom_sf"/>
</dbReference>
<organism evidence="1 2">
    <name type="scientific">Cereibacter sphaeroides</name>
    <name type="common">Rhodobacter sphaeroides</name>
    <dbReference type="NCBI Taxonomy" id="1063"/>
    <lineage>
        <taxon>Bacteria</taxon>
        <taxon>Pseudomonadati</taxon>
        <taxon>Pseudomonadota</taxon>
        <taxon>Alphaproteobacteria</taxon>
        <taxon>Rhodobacterales</taxon>
        <taxon>Paracoccaceae</taxon>
        <taxon>Cereibacter</taxon>
    </lineage>
</organism>
<dbReference type="CDD" id="cd00093">
    <property type="entry name" value="HTH_XRE"/>
    <property type="match status" value="1"/>
</dbReference>
<evidence type="ECO:0000313" key="1">
    <source>
        <dbReference type="EMBL" id="RHZ90423.1"/>
    </source>
</evidence>
<accession>A0AAX1UEB4</accession>
<dbReference type="SUPFAM" id="SSF47413">
    <property type="entry name" value="lambda repressor-like DNA-binding domains"/>
    <property type="match status" value="1"/>
</dbReference>
<evidence type="ECO:0000313" key="2">
    <source>
        <dbReference type="Proteomes" id="UP000266305"/>
    </source>
</evidence>
<dbReference type="AlphaFoldDB" id="A0AAX1UEB4"/>
<dbReference type="Proteomes" id="UP000266305">
    <property type="component" value="Unassembled WGS sequence"/>
</dbReference>
<dbReference type="EMBL" id="QWGP01000064">
    <property type="protein sequence ID" value="RHZ90423.1"/>
    <property type="molecule type" value="Genomic_DNA"/>
</dbReference>
<dbReference type="Gene3D" id="1.10.260.40">
    <property type="entry name" value="lambda repressor-like DNA-binding domains"/>
    <property type="match status" value="1"/>
</dbReference>
<dbReference type="InterPro" id="IPR001387">
    <property type="entry name" value="Cro/C1-type_HTH"/>
</dbReference>
<proteinExistence type="predicted"/>
<gene>
    <name evidence="1" type="ORF">D1114_23325</name>
</gene>